<feature type="coiled-coil region" evidence="1">
    <location>
        <begin position="16"/>
        <end position="100"/>
    </location>
</feature>
<comment type="caution">
    <text evidence="2">The sequence shown here is derived from an EMBL/GenBank/DDBJ whole genome shotgun (WGS) entry which is preliminary data.</text>
</comment>
<protein>
    <submittedName>
        <fullName evidence="2">Uncharacterized protein</fullName>
    </submittedName>
</protein>
<accession>A0A7W8MWN0</accession>
<dbReference type="AlphaFoldDB" id="A0A7W8MWN0"/>
<proteinExistence type="predicted"/>
<organism evidence="2 3">
    <name type="scientific">Anoxybacteroides tepidamans</name>
    <dbReference type="NCBI Taxonomy" id="265948"/>
    <lineage>
        <taxon>Bacteria</taxon>
        <taxon>Bacillati</taxon>
        <taxon>Bacillota</taxon>
        <taxon>Bacilli</taxon>
        <taxon>Bacillales</taxon>
        <taxon>Anoxybacillaceae</taxon>
        <taxon>Anoxybacteroides</taxon>
    </lineage>
</organism>
<evidence type="ECO:0000313" key="2">
    <source>
        <dbReference type="EMBL" id="MBB5325526.1"/>
    </source>
</evidence>
<keyword evidence="3" id="KW-1185">Reference proteome</keyword>
<keyword evidence="1" id="KW-0175">Coiled coil</keyword>
<dbReference type="Proteomes" id="UP000520011">
    <property type="component" value="Unassembled WGS sequence"/>
</dbReference>
<sequence length="258" mass="29980">MGQKPPNQQIQLQQKLIHYRSEIAKYEHQVKTLEAERQKEKLRNEYLLEKLRLAESVHIEPYEKKIAQLEQQLLSYEVALEEAERQIQHLKKTRYTTQEEKKPSVTKAQALFTYSILLPETTEEETLVIGDFVIQNLGTEALQNIIVCIRIHPKKAAELSGKIAIPPLKATDQDLMESATEWAFAYENWREKIKNDGEYWIKPIHLAKFMPNEEVRLSHFYIRIKKIDGAPSTVIDGFVYCNELPHGISSLNNIIINS</sequence>
<name>A0A7W8MWN0_9BACL</name>
<dbReference type="EMBL" id="JACHEP010000017">
    <property type="protein sequence ID" value="MBB5325526.1"/>
    <property type="molecule type" value="Genomic_DNA"/>
</dbReference>
<reference evidence="2 3" key="1">
    <citation type="submission" date="2020-08" db="EMBL/GenBank/DDBJ databases">
        <title>Genomic Encyclopedia of Type Strains, Phase IV (KMG-IV): sequencing the most valuable type-strain genomes for metagenomic binning, comparative biology and taxonomic classification.</title>
        <authorList>
            <person name="Goeker M."/>
        </authorList>
    </citation>
    <scope>NUCLEOTIDE SEQUENCE [LARGE SCALE GENOMIC DNA]</scope>
    <source>
        <strain evidence="2 3">DSM 16325</strain>
    </source>
</reference>
<gene>
    <name evidence="2" type="ORF">HNQ34_002627</name>
</gene>
<dbReference type="RefSeq" id="WP_183255151.1">
    <property type="nucleotide sequence ID" value="NZ_JACHEP010000017.1"/>
</dbReference>
<evidence type="ECO:0000313" key="3">
    <source>
        <dbReference type="Proteomes" id="UP000520011"/>
    </source>
</evidence>
<evidence type="ECO:0000256" key="1">
    <source>
        <dbReference type="SAM" id="Coils"/>
    </source>
</evidence>